<accession>A0ACC2H292</accession>
<name>A0ACC2H292_DALPE</name>
<sequence>MEQAISSENAERRDQNSLRPSSRLPQEAAAEPATVMIDSLTEIPGTRADRLGGAVLGYLACWDEQFLDTARLKRCHPGRQDNFERLSDWFCCTIHCAELPATRMR</sequence>
<dbReference type="Proteomes" id="UP001157502">
    <property type="component" value="Chromosome 6"/>
</dbReference>
<evidence type="ECO:0000313" key="1">
    <source>
        <dbReference type="EMBL" id="KAJ8009885.1"/>
    </source>
</evidence>
<organism evidence="1 2">
    <name type="scientific">Dallia pectoralis</name>
    <name type="common">Alaska blackfish</name>
    <dbReference type="NCBI Taxonomy" id="75939"/>
    <lineage>
        <taxon>Eukaryota</taxon>
        <taxon>Metazoa</taxon>
        <taxon>Chordata</taxon>
        <taxon>Craniata</taxon>
        <taxon>Vertebrata</taxon>
        <taxon>Euteleostomi</taxon>
        <taxon>Actinopterygii</taxon>
        <taxon>Neopterygii</taxon>
        <taxon>Teleostei</taxon>
        <taxon>Protacanthopterygii</taxon>
        <taxon>Esociformes</taxon>
        <taxon>Umbridae</taxon>
        <taxon>Dallia</taxon>
    </lineage>
</organism>
<proteinExistence type="predicted"/>
<evidence type="ECO:0000313" key="2">
    <source>
        <dbReference type="Proteomes" id="UP001157502"/>
    </source>
</evidence>
<dbReference type="EMBL" id="CM055733">
    <property type="protein sequence ID" value="KAJ8009885.1"/>
    <property type="molecule type" value="Genomic_DNA"/>
</dbReference>
<reference evidence="1" key="1">
    <citation type="submission" date="2021-05" db="EMBL/GenBank/DDBJ databases">
        <authorList>
            <person name="Pan Q."/>
            <person name="Jouanno E."/>
            <person name="Zahm M."/>
            <person name="Klopp C."/>
            <person name="Cabau C."/>
            <person name="Louis A."/>
            <person name="Berthelot C."/>
            <person name="Parey E."/>
            <person name="Roest Crollius H."/>
            <person name="Montfort J."/>
            <person name="Robinson-Rechavi M."/>
            <person name="Bouchez O."/>
            <person name="Lampietro C."/>
            <person name="Lopez Roques C."/>
            <person name="Donnadieu C."/>
            <person name="Postlethwait J."/>
            <person name="Bobe J."/>
            <person name="Dillon D."/>
            <person name="Chandos A."/>
            <person name="von Hippel F."/>
            <person name="Guiguen Y."/>
        </authorList>
    </citation>
    <scope>NUCLEOTIDE SEQUENCE</scope>
    <source>
        <strain evidence="1">YG-Jan2019</strain>
    </source>
</reference>
<comment type="caution">
    <text evidence="1">The sequence shown here is derived from an EMBL/GenBank/DDBJ whole genome shotgun (WGS) entry which is preliminary data.</text>
</comment>
<gene>
    <name evidence="1" type="ORF">DPEC_G00068820</name>
</gene>
<keyword evidence="2" id="KW-1185">Reference proteome</keyword>
<protein>
    <submittedName>
        <fullName evidence="1">Uncharacterized protein</fullName>
    </submittedName>
</protein>